<evidence type="ECO:0000313" key="2">
    <source>
        <dbReference type="EMBL" id="KAG2446204.1"/>
    </source>
</evidence>
<evidence type="ECO:0000313" key="3">
    <source>
        <dbReference type="Proteomes" id="UP000650467"/>
    </source>
</evidence>
<organism evidence="2 3">
    <name type="scientific">Chlamydomonas incerta</name>
    <dbReference type="NCBI Taxonomy" id="51695"/>
    <lineage>
        <taxon>Eukaryota</taxon>
        <taxon>Viridiplantae</taxon>
        <taxon>Chlorophyta</taxon>
        <taxon>core chlorophytes</taxon>
        <taxon>Chlorophyceae</taxon>
        <taxon>CS clade</taxon>
        <taxon>Chlamydomonadales</taxon>
        <taxon>Chlamydomonadaceae</taxon>
        <taxon>Chlamydomonas</taxon>
    </lineage>
</organism>
<proteinExistence type="predicted"/>
<name>A0A835WES7_CHLIN</name>
<feature type="signal peptide" evidence="1">
    <location>
        <begin position="1"/>
        <end position="28"/>
    </location>
</feature>
<dbReference type="AlphaFoldDB" id="A0A835WES7"/>
<sequence length="392" mass="40017">MASPGRAFAAPLVLLALAAALLAVPASAGSLAAARASGFLPRRALQQTCLTCSGLTTCITATCLYSSGSLTYVQIDLSGCKGASISWFCCQQNTCTTTTCDNTQVNGATCNDVLTSTVTTLVGATSVTLQVHDGRLIGDYNCGAPGNSCCGGDGGSCGSGSNVCDDVVVPITGLSTPVPPSCPPGCYCGDTAWGFPKVDQFTNAAQTTEQQLVITDAGYSGKVFWTPRQVGGAWGGWFRITTPDSGAGALNLGICAGCGQNVAGKGYYFGTGFSISFTSFSAGTSTIQIKPLPSTGTIASVVNMQVFLSFIAPPDLNPGGFKTFTDYGPAVTPTSPLTTFPANFFANVKPGVTYKVGSSTFTVPTSITASGLYLALHLDVGAYCPSGYQWGR</sequence>
<protein>
    <submittedName>
        <fullName evidence="2">Uncharacterized protein</fullName>
    </submittedName>
</protein>
<gene>
    <name evidence="2" type="ORF">HXX76_000797</name>
</gene>
<keyword evidence="3" id="KW-1185">Reference proteome</keyword>
<dbReference type="OrthoDB" id="555745at2759"/>
<evidence type="ECO:0000256" key="1">
    <source>
        <dbReference type="SAM" id="SignalP"/>
    </source>
</evidence>
<comment type="caution">
    <text evidence="2">The sequence shown here is derived from an EMBL/GenBank/DDBJ whole genome shotgun (WGS) entry which is preliminary data.</text>
</comment>
<dbReference type="Proteomes" id="UP000650467">
    <property type="component" value="Unassembled WGS sequence"/>
</dbReference>
<dbReference type="EMBL" id="JAEHOC010000001">
    <property type="protein sequence ID" value="KAG2446204.1"/>
    <property type="molecule type" value="Genomic_DNA"/>
</dbReference>
<accession>A0A835WES7</accession>
<feature type="chain" id="PRO_5032708743" evidence="1">
    <location>
        <begin position="29"/>
        <end position="392"/>
    </location>
</feature>
<reference evidence="2" key="1">
    <citation type="journal article" date="2020" name="bioRxiv">
        <title>Comparative genomics of Chlamydomonas.</title>
        <authorList>
            <person name="Craig R.J."/>
            <person name="Hasan A.R."/>
            <person name="Ness R.W."/>
            <person name="Keightley P.D."/>
        </authorList>
    </citation>
    <scope>NUCLEOTIDE SEQUENCE</scope>
    <source>
        <strain evidence="2">SAG 7.73</strain>
    </source>
</reference>
<keyword evidence="1" id="KW-0732">Signal</keyword>